<dbReference type="Pfam" id="PF00498">
    <property type="entry name" value="FHA"/>
    <property type="match status" value="1"/>
</dbReference>
<accession>A0A1Y1HRW5</accession>
<dbReference type="SMART" id="SM00382">
    <property type="entry name" value="AAA"/>
    <property type="match status" value="1"/>
</dbReference>
<evidence type="ECO:0000256" key="4">
    <source>
        <dbReference type="ARBA" id="ARBA00022840"/>
    </source>
</evidence>
<dbReference type="InterPro" id="IPR056653">
    <property type="entry name" value="DUF7751"/>
</dbReference>
<dbReference type="InterPro" id="IPR027417">
    <property type="entry name" value="P-loop_NTPase"/>
</dbReference>
<protein>
    <submittedName>
        <fullName evidence="8">AAA-type ATPase</fullName>
    </submittedName>
</protein>
<dbReference type="InterPro" id="IPR041569">
    <property type="entry name" value="AAA_lid_3"/>
</dbReference>
<dbReference type="Gene3D" id="3.40.50.300">
    <property type="entry name" value="P-loop containing nucleotide triphosphate hydrolases"/>
    <property type="match status" value="1"/>
</dbReference>
<feature type="compositionally biased region" description="Polar residues" evidence="6">
    <location>
        <begin position="787"/>
        <end position="797"/>
    </location>
</feature>
<evidence type="ECO:0000313" key="8">
    <source>
        <dbReference type="EMBL" id="GAQ79721.1"/>
    </source>
</evidence>
<feature type="compositionally biased region" description="Basic and acidic residues" evidence="6">
    <location>
        <begin position="731"/>
        <end position="757"/>
    </location>
</feature>
<keyword evidence="5" id="KW-0496">Mitochondrion</keyword>
<evidence type="ECO:0000256" key="6">
    <source>
        <dbReference type="SAM" id="MobiDB-lite"/>
    </source>
</evidence>
<organism evidence="8 9">
    <name type="scientific">Klebsormidium nitens</name>
    <name type="common">Green alga</name>
    <name type="synonym">Ulothrix nitens</name>
    <dbReference type="NCBI Taxonomy" id="105231"/>
    <lineage>
        <taxon>Eukaryota</taxon>
        <taxon>Viridiplantae</taxon>
        <taxon>Streptophyta</taxon>
        <taxon>Klebsormidiophyceae</taxon>
        <taxon>Klebsormidiales</taxon>
        <taxon>Klebsormidiaceae</taxon>
        <taxon>Klebsormidium</taxon>
    </lineage>
</organism>
<evidence type="ECO:0000256" key="5">
    <source>
        <dbReference type="ARBA" id="ARBA00023128"/>
    </source>
</evidence>
<dbReference type="Gene3D" id="1.10.8.60">
    <property type="match status" value="1"/>
</dbReference>
<comment type="subcellular location">
    <subcellularLocation>
        <location evidence="1">Mitochondrion outer membrane</location>
        <topology evidence="1">Single-pass membrane protein</topology>
    </subcellularLocation>
</comment>
<dbReference type="InterPro" id="IPR003960">
    <property type="entry name" value="ATPase_AAA_CS"/>
</dbReference>
<dbReference type="EMBL" id="DF236985">
    <property type="protein sequence ID" value="GAQ79721.1"/>
    <property type="molecule type" value="Genomic_DNA"/>
</dbReference>
<keyword evidence="4" id="KW-0067">ATP-binding</keyword>
<dbReference type="PANTHER" id="PTHR45644">
    <property type="entry name" value="AAA ATPASE, PUTATIVE (AFU_ORTHOLOGUE AFUA_2G12920)-RELATED-RELATED"/>
    <property type="match status" value="1"/>
</dbReference>
<dbReference type="InterPro" id="IPR000253">
    <property type="entry name" value="FHA_dom"/>
</dbReference>
<feature type="compositionally biased region" description="Basic and acidic residues" evidence="6">
    <location>
        <begin position="62"/>
        <end position="87"/>
    </location>
</feature>
<dbReference type="FunFam" id="3.40.50.300:FF:000416">
    <property type="entry name" value="p-loop nucleoside triphosphate hydrolase superfamily protein"/>
    <property type="match status" value="1"/>
</dbReference>
<feature type="region of interest" description="Disordered" evidence="6">
    <location>
        <begin position="1"/>
        <end position="148"/>
    </location>
</feature>
<dbReference type="GO" id="GO:0016887">
    <property type="term" value="F:ATP hydrolysis activity"/>
    <property type="evidence" value="ECO:0007669"/>
    <property type="project" value="InterPro"/>
</dbReference>
<feature type="region of interest" description="Disordered" evidence="6">
    <location>
        <begin position="1558"/>
        <end position="1596"/>
    </location>
</feature>
<dbReference type="STRING" id="105231.A0A1Y1HRW5"/>
<dbReference type="Pfam" id="PF24933">
    <property type="entry name" value="DUF7751"/>
    <property type="match status" value="1"/>
</dbReference>
<evidence type="ECO:0000256" key="2">
    <source>
        <dbReference type="ARBA" id="ARBA00022741"/>
    </source>
</evidence>
<sequence>MVATRRSGSAGKSPSDTNEESTGGQEEPRKLRGRRLSAGNADSGKRSASPAELPEVTSAKRQKIDEGEQAEKAADNTEALEPEKGAEPVDAVPAVEGAKPTSPLREVKDEVVEDAPGAQVKEEEEAPQGLPPAESPRPPNQHLAGSPAAQLGNYGEFQLRMRLMRAKQQAEAEAMRTPLMAPSSSLAEQKWGDLISQFPENPHAVLSGVCFTIGRSKSCSLRLPDAEVSGMLARIFLKGNLVYFENLGGTGTVSLNGRDAKRGDKAVLKSGDELTFSGSKQFAYIFQQRTDTPLPLRQGGAFPSVDFDDNMERVMLKIPRPSPTPVSDLMIETLSRLPNARSPREGPNPKPPLPTRAFATSLRDAAIAEMRTLQAEKEALERYVSQWQASKDSVVSNPESSQGREKEGETAEAEKAGGHTPKEAAGKEGVYALNRARSFEALLQAAGEASKGREAVGEEKDGNEGGGEAEKAAPESEMKADLGTGGVVEAGQTDGEGTRIEPQVSKEPQAGEAKGLREAPSLPNPGKDEPVDLDAKTKAAEGAVAAKRAALKESFAKALVDPSGATVSFANFPYYLSETTKQLLIGSAFVHLKKNEYVKYTKELAALSPRMLLAGGSGTDIYQETLVRALAAHFGAKLMVMDAAGTDEEPSPTEEAEEVVEPAVEAVPEEERKVDAMSTEEPTVPETGNHADAGDPPKKAPAATDEGGDMVVDEEKPTEATPSEPPAPVVLEREGTPTETRPIEQRVSEAAKAKALAETDITQETDNPTRPAETPEANSLEPMETEAQPSSSENGTDNAAEVPDLNLAPTSGKAALERKEGELEPGETKVEPGGKEILLEDSVAVTREPGERDPPGSGEKDDDSVHALLEGDNEDEKEEDFWGRSDAKMDRIERSLSVLLATSRPEGGRGEQGARGKEGKKGQFFKRGDRVRFRGGPGTANVSSSLHTYLCGLAAEKQLKTDPPIRGPCVGCRGTVKLVYSPSHKLGISFDKAVPGGSNLGNQCDDGHGFWCNAANLELLETVEGVDTEGMRMDALFEVLSEASAAGPVILYIPDAERSIMGNLDKYLALRKKLEGLQGPIVAIASYIIPDAGKEKFHVGGSTLHKFGGQQTSLLELSFINTLSRLEERGKEQPKIAKVLEKLFPSKIKIQPPQKDSELHEWKKQIEKDVATLKAESNRGVIQKVLRESNVGCEQLAALEVKDQILSPDQAQKVVAWAASHYLMAAEEPAVKKGRLQLTVDSLRSGVELLRSLREDGSPLKKSLKDIVLEDDFEKRLLSEVIPAEEIGVGFDDIGALESVKETLRELVMLPLQRPELFSRGQLTKPTKGILLFGPPGTGKTMLAKAVATEAGANFINISVATIASKWFGEGEKYVKAVFTLASKLAPSIVFIDEVDSMLGRREKPGEHEAMRKIKNEFMANWDGLRTKDRERVLVLAATNRPFDLDEAVVRRMPRRLMVPLPDAENRRKILHVILGKEELSAAFDFEELSQMTDGYSGSDLKNLCVTAAYQPIREILENEKKERAKAKTEGRPWVAPSSDAPPPIRPLNMNDMRLAKEQVSASVSPDAASSTELEQWNDQYGEGGSRQKTQLTYFM</sequence>
<dbReference type="Pfam" id="PF17862">
    <property type="entry name" value="AAA_lid_3"/>
    <property type="match status" value="1"/>
</dbReference>
<keyword evidence="3" id="KW-1000">Mitochondrion outer membrane</keyword>
<feature type="region of interest" description="Disordered" evidence="6">
    <location>
        <begin position="1523"/>
        <end position="1546"/>
    </location>
</feature>
<feature type="region of interest" description="Disordered" evidence="6">
    <location>
        <begin position="388"/>
        <end position="425"/>
    </location>
</feature>
<evidence type="ECO:0000313" key="9">
    <source>
        <dbReference type="Proteomes" id="UP000054558"/>
    </source>
</evidence>
<evidence type="ECO:0000259" key="7">
    <source>
        <dbReference type="PROSITE" id="PS50006"/>
    </source>
</evidence>
<feature type="region of interest" description="Disordered" evidence="6">
    <location>
        <begin position="645"/>
        <end position="864"/>
    </location>
</feature>
<evidence type="ECO:0000256" key="3">
    <source>
        <dbReference type="ARBA" id="ARBA00022787"/>
    </source>
</evidence>
<feature type="compositionally biased region" description="Polar residues" evidence="6">
    <location>
        <begin position="1587"/>
        <end position="1596"/>
    </location>
</feature>
<feature type="compositionally biased region" description="Basic and acidic residues" evidence="6">
    <location>
        <begin position="815"/>
        <end position="838"/>
    </location>
</feature>
<feature type="compositionally biased region" description="Low complexity" evidence="6">
    <location>
        <begin position="1560"/>
        <end position="1571"/>
    </location>
</feature>
<feature type="compositionally biased region" description="Pro residues" evidence="6">
    <location>
        <begin position="129"/>
        <end position="139"/>
    </location>
</feature>
<feature type="compositionally biased region" description="Polar residues" evidence="6">
    <location>
        <begin position="1"/>
        <end position="24"/>
    </location>
</feature>
<gene>
    <name evidence="8" type="ORF">KFL_000360360</name>
</gene>
<dbReference type="Proteomes" id="UP000054558">
    <property type="component" value="Unassembled WGS sequence"/>
</dbReference>
<dbReference type="OMA" id="GCNFPLK"/>
<dbReference type="SUPFAM" id="SSF49879">
    <property type="entry name" value="SMAD/FHA domain"/>
    <property type="match status" value="1"/>
</dbReference>
<dbReference type="Pfam" id="PF00004">
    <property type="entry name" value="AAA"/>
    <property type="match status" value="1"/>
</dbReference>
<dbReference type="PROSITE" id="PS00674">
    <property type="entry name" value="AAA"/>
    <property type="match status" value="1"/>
</dbReference>
<feature type="region of interest" description="Disordered" evidence="6">
    <location>
        <begin position="337"/>
        <end position="356"/>
    </location>
</feature>
<dbReference type="OrthoDB" id="10254455at2759"/>
<proteinExistence type="predicted"/>
<dbReference type="InterPro" id="IPR003593">
    <property type="entry name" value="AAA+_ATPase"/>
</dbReference>
<feature type="compositionally biased region" description="Acidic residues" evidence="6">
    <location>
        <begin position="645"/>
        <end position="660"/>
    </location>
</feature>
<feature type="compositionally biased region" description="Basic and acidic residues" evidence="6">
    <location>
        <begin position="906"/>
        <end position="921"/>
    </location>
</feature>
<keyword evidence="3" id="KW-0472">Membrane</keyword>
<dbReference type="InterPro" id="IPR008984">
    <property type="entry name" value="SMAD_FHA_dom_sf"/>
</dbReference>
<dbReference type="SUPFAM" id="SSF52540">
    <property type="entry name" value="P-loop containing nucleoside triphosphate hydrolases"/>
    <property type="match status" value="1"/>
</dbReference>
<dbReference type="Gene3D" id="2.60.200.20">
    <property type="match status" value="1"/>
</dbReference>
<dbReference type="InterPro" id="IPR003959">
    <property type="entry name" value="ATPase_AAA_core"/>
</dbReference>
<feature type="compositionally biased region" description="Basic and acidic residues" evidence="6">
    <location>
        <begin position="402"/>
        <end position="425"/>
    </location>
</feature>
<dbReference type="GO" id="GO:0005524">
    <property type="term" value="F:ATP binding"/>
    <property type="evidence" value="ECO:0007669"/>
    <property type="project" value="UniProtKB-KW"/>
</dbReference>
<dbReference type="PROSITE" id="PS50006">
    <property type="entry name" value="FHA_DOMAIN"/>
    <property type="match status" value="1"/>
</dbReference>
<feature type="compositionally biased region" description="Polar residues" evidence="6">
    <location>
        <begin position="388"/>
        <end position="401"/>
    </location>
</feature>
<evidence type="ECO:0000256" key="1">
    <source>
        <dbReference type="ARBA" id="ARBA00004572"/>
    </source>
</evidence>
<dbReference type="GO" id="GO:0005741">
    <property type="term" value="C:mitochondrial outer membrane"/>
    <property type="evidence" value="ECO:0000318"/>
    <property type="project" value="GO_Central"/>
</dbReference>
<feature type="domain" description="FHA" evidence="7">
    <location>
        <begin position="211"/>
        <end position="260"/>
    </location>
</feature>
<dbReference type="InterPro" id="IPR051701">
    <property type="entry name" value="Mito_OM_Translocase_MSP1"/>
</dbReference>
<reference evidence="8 9" key="1">
    <citation type="journal article" date="2014" name="Nat. Commun.">
        <title>Klebsormidium flaccidum genome reveals primary factors for plant terrestrial adaptation.</title>
        <authorList>
            <person name="Hori K."/>
            <person name="Maruyama F."/>
            <person name="Fujisawa T."/>
            <person name="Togashi T."/>
            <person name="Yamamoto N."/>
            <person name="Seo M."/>
            <person name="Sato S."/>
            <person name="Yamada T."/>
            <person name="Mori H."/>
            <person name="Tajima N."/>
            <person name="Moriyama T."/>
            <person name="Ikeuchi M."/>
            <person name="Watanabe M."/>
            <person name="Wada H."/>
            <person name="Kobayashi K."/>
            <person name="Saito M."/>
            <person name="Masuda T."/>
            <person name="Sasaki-Sekimoto Y."/>
            <person name="Mashiguchi K."/>
            <person name="Awai K."/>
            <person name="Shimojima M."/>
            <person name="Masuda S."/>
            <person name="Iwai M."/>
            <person name="Nobusawa T."/>
            <person name="Narise T."/>
            <person name="Kondo S."/>
            <person name="Saito H."/>
            <person name="Sato R."/>
            <person name="Murakawa M."/>
            <person name="Ihara Y."/>
            <person name="Oshima-Yamada Y."/>
            <person name="Ohtaka K."/>
            <person name="Satoh M."/>
            <person name="Sonobe K."/>
            <person name="Ishii M."/>
            <person name="Ohtani R."/>
            <person name="Kanamori-Sato M."/>
            <person name="Honoki R."/>
            <person name="Miyazaki D."/>
            <person name="Mochizuki H."/>
            <person name="Umetsu J."/>
            <person name="Higashi K."/>
            <person name="Shibata D."/>
            <person name="Kamiya Y."/>
            <person name="Sato N."/>
            <person name="Nakamura Y."/>
            <person name="Tabata S."/>
            <person name="Ida S."/>
            <person name="Kurokawa K."/>
            <person name="Ohta H."/>
        </authorList>
    </citation>
    <scope>NUCLEOTIDE SEQUENCE [LARGE SCALE GENOMIC DNA]</scope>
    <source>
        <strain evidence="8 9">NIES-2285</strain>
    </source>
</reference>
<keyword evidence="2" id="KW-0547">Nucleotide-binding</keyword>
<feature type="compositionally biased region" description="Basic and acidic residues" evidence="6">
    <location>
        <begin position="450"/>
        <end position="480"/>
    </location>
</feature>
<feature type="region of interest" description="Disordered" evidence="6">
    <location>
        <begin position="448"/>
        <end position="532"/>
    </location>
</feature>
<dbReference type="CDD" id="cd00060">
    <property type="entry name" value="FHA"/>
    <property type="match status" value="1"/>
</dbReference>
<dbReference type="PANTHER" id="PTHR45644:SF39">
    <property type="entry name" value="AAA-TYPE ATPASE FAMILY PROTEIN-RELATED"/>
    <property type="match status" value="1"/>
</dbReference>
<keyword evidence="9" id="KW-1185">Reference proteome</keyword>
<name>A0A1Y1HRW5_KLENI</name>
<feature type="region of interest" description="Disordered" evidence="6">
    <location>
        <begin position="902"/>
        <end position="921"/>
    </location>
</feature>